<comment type="caution">
    <text evidence="2">The sequence shown here is derived from an EMBL/GenBank/DDBJ whole genome shotgun (WGS) entry which is preliminary data.</text>
</comment>
<reference evidence="2 3" key="1">
    <citation type="submission" date="2024-08" db="EMBL/GenBank/DDBJ databases">
        <title>Insights into the chromosomal genome structure of Flemingia macrophylla.</title>
        <authorList>
            <person name="Ding Y."/>
            <person name="Zhao Y."/>
            <person name="Bi W."/>
            <person name="Wu M."/>
            <person name="Zhao G."/>
            <person name="Gong Y."/>
            <person name="Li W."/>
            <person name="Zhang P."/>
        </authorList>
    </citation>
    <scope>NUCLEOTIDE SEQUENCE [LARGE SCALE GENOMIC DNA]</scope>
    <source>
        <strain evidence="2">DYQJB</strain>
        <tissue evidence="2">Leaf</tissue>
    </source>
</reference>
<dbReference type="Gene3D" id="1.10.340.70">
    <property type="match status" value="1"/>
</dbReference>
<organism evidence="2 3">
    <name type="scientific">Flemingia macrophylla</name>
    <dbReference type="NCBI Taxonomy" id="520843"/>
    <lineage>
        <taxon>Eukaryota</taxon>
        <taxon>Viridiplantae</taxon>
        <taxon>Streptophyta</taxon>
        <taxon>Embryophyta</taxon>
        <taxon>Tracheophyta</taxon>
        <taxon>Spermatophyta</taxon>
        <taxon>Magnoliopsida</taxon>
        <taxon>eudicotyledons</taxon>
        <taxon>Gunneridae</taxon>
        <taxon>Pentapetalae</taxon>
        <taxon>rosids</taxon>
        <taxon>fabids</taxon>
        <taxon>Fabales</taxon>
        <taxon>Fabaceae</taxon>
        <taxon>Papilionoideae</taxon>
        <taxon>50 kb inversion clade</taxon>
        <taxon>NPAAA clade</taxon>
        <taxon>indigoferoid/millettioid clade</taxon>
        <taxon>Phaseoleae</taxon>
        <taxon>Flemingia</taxon>
    </lineage>
</organism>
<evidence type="ECO:0000313" key="3">
    <source>
        <dbReference type="Proteomes" id="UP001603857"/>
    </source>
</evidence>
<dbReference type="Pfam" id="PF17921">
    <property type="entry name" value="Integrase_H2C2"/>
    <property type="match status" value="1"/>
</dbReference>
<feature type="domain" description="Integrase zinc-binding" evidence="1">
    <location>
        <begin position="135"/>
        <end position="177"/>
    </location>
</feature>
<dbReference type="Proteomes" id="UP001603857">
    <property type="component" value="Unassembled WGS sequence"/>
</dbReference>
<name>A0ABD1LEH7_9FABA</name>
<dbReference type="InterPro" id="IPR041588">
    <property type="entry name" value="Integrase_H2C2"/>
</dbReference>
<dbReference type="AlphaFoldDB" id="A0ABD1LEH7"/>
<sequence length="247" mass="28640">MTRWGGHAFSDWRNPIVEFMDEMEQSLKDAKFLELRGEGETMVDFNARLTGWRSGTITVLVITPSKANVVDDALSRKTIHLSTLRIRELNLIMEFRDLSLACELTPSSIILDILTVANRLIDKVREAKRICISNDAKLKKMVLEEGYRNTLSIHLGSTKMYQDLRNMLWWPKMKREISFASSWSFGSKVVVALSVRECHYDENPRGRRRRARRKRCYDARNSVKLHQIINSGEPLDEETHDEGEELL</sequence>
<evidence type="ECO:0000313" key="2">
    <source>
        <dbReference type="EMBL" id="KAL2321738.1"/>
    </source>
</evidence>
<evidence type="ECO:0000259" key="1">
    <source>
        <dbReference type="Pfam" id="PF17921"/>
    </source>
</evidence>
<proteinExistence type="predicted"/>
<protein>
    <recommendedName>
        <fullName evidence="1">Integrase zinc-binding domain-containing protein</fullName>
    </recommendedName>
</protein>
<dbReference type="EMBL" id="JBGMDY010000009">
    <property type="protein sequence ID" value="KAL2321738.1"/>
    <property type="molecule type" value="Genomic_DNA"/>
</dbReference>
<gene>
    <name evidence="2" type="ORF">Fmac_026117</name>
</gene>
<accession>A0ABD1LEH7</accession>
<keyword evidence="3" id="KW-1185">Reference proteome</keyword>